<evidence type="ECO:0000256" key="1">
    <source>
        <dbReference type="SAM" id="Phobius"/>
    </source>
</evidence>
<comment type="caution">
    <text evidence="2">The sequence shown here is derived from an EMBL/GenBank/DDBJ whole genome shotgun (WGS) entry which is preliminary data.</text>
</comment>
<keyword evidence="1" id="KW-1133">Transmembrane helix</keyword>
<feature type="transmembrane region" description="Helical" evidence="1">
    <location>
        <begin position="133"/>
        <end position="155"/>
    </location>
</feature>
<evidence type="ECO:0000313" key="3">
    <source>
        <dbReference type="Proteomes" id="UP001165422"/>
    </source>
</evidence>
<feature type="transmembrane region" description="Helical" evidence="1">
    <location>
        <begin position="61"/>
        <end position="80"/>
    </location>
</feature>
<keyword evidence="1" id="KW-0812">Transmembrane</keyword>
<feature type="transmembrane region" description="Helical" evidence="1">
    <location>
        <begin position="92"/>
        <end position="112"/>
    </location>
</feature>
<dbReference type="RefSeq" id="WP_229981691.1">
    <property type="nucleotide sequence ID" value="NZ_JAJJPB010000018.1"/>
</dbReference>
<keyword evidence="3" id="KW-1185">Reference proteome</keyword>
<reference evidence="2" key="1">
    <citation type="submission" date="2021-11" db="EMBL/GenBank/DDBJ databases">
        <authorList>
            <person name="Qingchun L."/>
            <person name="Dong Z."/>
            <person name="Zongwei Q."/>
            <person name="Jia Z."/>
            <person name="Duotao L."/>
        </authorList>
    </citation>
    <scope>NUCLEOTIDE SEQUENCE</scope>
    <source>
        <strain evidence="2">WLY-B-L2</strain>
    </source>
</reference>
<dbReference type="EMBL" id="JAJJPB010000018">
    <property type="protein sequence ID" value="MCC9295810.1"/>
    <property type="molecule type" value="Genomic_DNA"/>
</dbReference>
<name>A0ABS8N7M4_9CLOT</name>
<keyword evidence="1" id="KW-0472">Membrane</keyword>
<feature type="transmembrane region" description="Helical" evidence="1">
    <location>
        <begin position="224"/>
        <end position="244"/>
    </location>
</feature>
<evidence type="ECO:0000313" key="2">
    <source>
        <dbReference type="EMBL" id="MCC9295810.1"/>
    </source>
</evidence>
<proteinExistence type="predicted"/>
<dbReference type="Proteomes" id="UP001165422">
    <property type="component" value="Unassembled WGS sequence"/>
</dbReference>
<feature type="transmembrane region" description="Helical" evidence="1">
    <location>
        <begin position="193"/>
        <end position="212"/>
    </location>
</feature>
<feature type="transmembrane region" description="Helical" evidence="1">
    <location>
        <begin position="167"/>
        <end position="186"/>
    </location>
</feature>
<sequence>MNKKLCLDLKKALNVPVVYHGEQLEKAISLANSEYEKHRSRERIGYVEFLFQQIPFMGRRIWIFQGSILILMWLLLTTIFQEDFKYIAARHLPDLLCLFAIFITMTGLPFLCRSYRYKMQEVETASFMSMSGLLSARLIVIGLGDGIFLLAVSLVTFSKVSISTALVIFYLLLPFLVSCCGCIFILRSNRSQYNVFACEFFCLLILSLQFLFHTLVPQAYHRAALTGWVVLSVFFAAVLAFQIYKLIVKFNRICVC</sequence>
<gene>
    <name evidence="2" type="ORF">LN736_13160</name>
</gene>
<accession>A0ABS8N7M4</accession>
<protein>
    <submittedName>
        <fullName evidence="2">Uncharacterized protein</fullName>
    </submittedName>
</protein>
<organism evidence="2 3">
    <name type="scientific">Clostridium aromativorans</name>
    <dbReference type="NCBI Taxonomy" id="2836848"/>
    <lineage>
        <taxon>Bacteria</taxon>
        <taxon>Bacillati</taxon>
        <taxon>Bacillota</taxon>
        <taxon>Clostridia</taxon>
        <taxon>Eubacteriales</taxon>
        <taxon>Clostridiaceae</taxon>
        <taxon>Clostridium</taxon>
    </lineage>
</organism>